<feature type="chain" id="PRO_5002204753" description="Cytochrome b561 domain-containing protein" evidence="9">
    <location>
        <begin position="24"/>
        <end position="468"/>
    </location>
</feature>
<evidence type="ECO:0000256" key="2">
    <source>
        <dbReference type="ARBA" id="ARBA00022448"/>
    </source>
</evidence>
<dbReference type="PANTHER" id="PTHR47797:SF3">
    <property type="entry name" value="CYTOCHROME B561 DOMAIN-CONTAINING PROTEIN"/>
    <property type="match status" value="1"/>
</dbReference>
<dbReference type="EMBL" id="KN837152">
    <property type="protein sequence ID" value="KIJ39420.1"/>
    <property type="molecule type" value="Genomic_DNA"/>
</dbReference>
<keyword evidence="3 8" id="KW-0812">Transmembrane</keyword>
<dbReference type="PROSITE" id="PS50939">
    <property type="entry name" value="CYTOCHROME_B561"/>
    <property type="match status" value="1"/>
</dbReference>
<feature type="domain" description="Cytochrome b561" evidence="10">
    <location>
        <begin position="221"/>
        <end position="424"/>
    </location>
</feature>
<keyword evidence="6 8" id="KW-0472">Membrane</keyword>
<reference evidence="11 12" key="1">
    <citation type="submission" date="2014-06" db="EMBL/GenBank/DDBJ databases">
        <title>Evolutionary Origins and Diversification of the Mycorrhizal Mutualists.</title>
        <authorList>
            <consortium name="DOE Joint Genome Institute"/>
            <consortium name="Mycorrhizal Genomics Consortium"/>
            <person name="Kohler A."/>
            <person name="Kuo A."/>
            <person name="Nagy L.G."/>
            <person name="Floudas D."/>
            <person name="Copeland A."/>
            <person name="Barry K.W."/>
            <person name="Cichocki N."/>
            <person name="Veneault-Fourrey C."/>
            <person name="LaButti K."/>
            <person name="Lindquist E.A."/>
            <person name="Lipzen A."/>
            <person name="Lundell T."/>
            <person name="Morin E."/>
            <person name="Murat C."/>
            <person name="Riley R."/>
            <person name="Ohm R."/>
            <person name="Sun H."/>
            <person name="Tunlid A."/>
            <person name="Henrissat B."/>
            <person name="Grigoriev I.V."/>
            <person name="Hibbett D.S."/>
            <person name="Martin F."/>
        </authorList>
    </citation>
    <scope>NUCLEOTIDE SEQUENCE [LARGE SCALE GENOMIC DNA]</scope>
    <source>
        <strain evidence="11 12">SS14</strain>
    </source>
</reference>
<feature type="compositionally biased region" description="Basic and acidic residues" evidence="7">
    <location>
        <begin position="447"/>
        <end position="457"/>
    </location>
</feature>
<keyword evidence="2" id="KW-0813">Transport</keyword>
<dbReference type="OrthoDB" id="19261at2759"/>
<dbReference type="InterPro" id="IPR015920">
    <property type="entry name" value="Cellobiose_DH-like_cyt"/>
</dbReference>
<dbReference type="Gene3D" id="1.20.120.1770">
    <property type="match status" value="1"/>
</dbReference>
<sequence>MVQTRNFARLLLQALLFSSFVAAVPRGGNDKGGKGDGGGNDGNGNDTDGDNNNNTPAASNSTTGGSIPANNTLGAGLHGDSQCLGQLMCVTGFVNGSTVTYELQSTGSQKLGWMAIGFGGQMANTPMVILWPNTDGSITLSQRQAPAQIMPTVVSNPPFVATAAPSLSSLTGSQPRLVFTVPGGATKQTLIWAFGINNPSSSAVSAVLTQHINSGVFSLDLTKTLSATAAAGASGSNSTSTGGSQTIPFQVYQKTIIAHAAVVTFGFLFLLPSGVLLARYTRTWNNKWFTGHWILQSGIGGLFCIVGIILGFIAVHQHGVDIPSTHKTIGKILLVLYVLQCSLGAFIHFFKIRAFLRIGRQPQNYFHALLGLGIIGLSFYQVRLGYNQEWPNMTGRPVVPKAVTIAWIAYLVVLVAVYAVGLSFLPRQLHQEKTSRTKNFGGNNSNPRDDHEMHEQSPLHSRTGSNTY</sequence>
<evidence type="ECO:0000259" key="10">
    <source>
        <dbReference type="PROSITE" id="PS50939"/>
    </source>
</evidence>
<proteinExistence type="predicted"/>
<evidence type="ECO:0000256" key="7">
    <source>
        <dbReference type="SAM" id="MobiDB-lite"/>
    </source>
</evidence>
<feature type="transmembrane region" description="Helical" evidence="8">
    <location>
        <begin position="402"/>
        <end position="425"/>
    </location>
</feature>
<dbReference type="SMART" id="SM00664">
    <property type="entry name" value="DoH"/>
    <property type="match status" value="1"/>
</dbReference>
<name>A0A0C9VN69_SPHS4</name>
<evidence type="ECO:0000256" key="5">
    <source>
        <dbReference type="ARBA" id="ARBA00022989"/>
    </source>
</evidence>
<evidence type="ECO:0000256" key="8">
    <source>
        <dbReference type="SAM" id="Phobius"/>
    </source>
</evidence>
<feature type="compositionally biased region" description="Polar residues" evidence="7">
    <location>
        <begin position="437"/>
        <end position="446"/>
    </location>
</feature>
<feature type="region of interest" description="Disordered" evidence="7">
    <location>
        <begin position="28"/>
        <end position="67"/>
    </location>
</feature>
<evidence type="ECO:0000313" key="11">
    <source>
        <dbReference type="EMBL" id="KIJ39420.1"/>
    </source>
</evidence>
<accession>A0A0C9VN69</accession>
<dbReference type="HOGENOM" id="CLU_038404_0_0_1"/>
<evidence type="ECO:0000313" key="12">
    <source>
        <dbReference type="Proteomes" id="UP000054279"/>
    </source>
</evidence>
<keyword evidence="5 8" id="KW-1133">Transmembrane helix</keyword>
<feature type="region of interest" description="Disordered" evidence="7">
    <location>
        <begin position="435"/>
        <end position="468"/>
    </location>
</feature>
<feature type="compositionally biased region" description="Polar residues" evidence="7">
    <location>
        <begin position="458"/>
        <end position="468"/>
    </location>
</feature>
<dbReference type="Pfam" id="PF03188">
    <property type="entry name" value="Cytochrom_B561"/>
    <property type="match status" value="1"/>
</dbReference>
<feature type="compositionally biased region" description="Low complexity" evidence="7">
    <location>
        <begin position="43"/>
        <end position="63"/>
    </location>
</feature>
<dbReference type="CDD" id="cd08760">
    <property type="entry name" value="Cyt_b561_FRRS1_like"/>
    <property type="match status" value="1"/>
</dbReference>
<dbReference type="CDD" id="cd09630">
    <property type="entry name" value="CDH_like_cytochrome"/>
    <property type="match status" value="1"/>
</dbReference>
<dbReference type="Proteomes" id="UP000054279">
    <property type="component" value="Unassembled WGS sequence"/>
</dbReference>
<gene>
    <name evidence="11" type="ORF">M422DRAFT_49570</name>
</gene>
<dbReference type="InterPro" id="IPR006593">
    <property type="entry name" value="Cyt_b561/ferric_Rdtase_TM"/>
</dbReference>
<evidence type="ECO:0000256" key="6">
    <source>
        <dbReference type="ARBA" id="ARBA00023136"/>
    </source>
</evidence>
<feature type="transmembrane region" description="Helical" evidence="8">
    <location>
        <begin position="256"/>
        <end position="281"/>
    </location>
</feature>
<comment type="subcellular location">
    <subcellularLocation>
        <location evidence="1">Membrane</location>
    </subcellularLocation>
</comment>
<dbReference type="SMART" id="SM00665">
    <property type="entry name" value="B561"/>
    <property type="match status" value="1"/>
</dbReference>
<feature type="signal peptide" evidence="9">
    <location>
        <begin position="1"/>
        <end position="23"/>
    </location>
</feature>
<dbReference type="GO" id="GO:0016020">
    <property type="term" value="C:membrane"/>
    <property type="evidence" value="ECO:0007669"/>
    <property type="project" value="UniProtKB-SubCell"/>
</dbReference>
<dbReference type="AlphaFoldDB" id="A0A0C9VN69"/>
<evidence type="ECO:0000256" key="4">
    <source>
        <dbReference type="ARBA" id="ARBA00022982"/>
    </source>
</evidence>
<dbReference type="Pfam" id="PF16010">
    <property type="entry name" value="CDH-cyt"/>
    <property type="match status" value="1"/>
</dbReference>
<keyword evidence="9" id="KW-0732">Signal</keyword>
<evidence type="ECO:0000256" key="9">
    <source>
        <dbReference type="SAM" id="SignalP"/>
    </source>
</evidence>
<dbReference type="InterPro" id="IPR005018">
    <property type="entry name" value="DOMON_domain"/>
</dbReference>
<evidence type="ECO:0000256" key="1">
    <source>
        <dbReference type="ARBA" id="ARBA00004370"/>
    </source>
</evidence>
<keyword evidence="12" id="KW-1185">Reference proteome</keyword>
<keyword evidence="4" id="KW-0249">Electron transport</keyword>
<evidence type="ECO:0000256" key="3">
    <source>
        <dbReference type="ARBA" id="ARBA00022692"/>
    </source>
</evidence>
<organism evidence="11 12">
    <name type="scientific">Sphaerobolus stellatus (strain SS14)</name>
    <dbReference type="NCBI Taxonomy" id="990650"/>
    <lineage>
        <taxon>Eukaryota</taxon>
        <taxon>Fungi</taxon>
        <taxon>Dikarya</taxon>
        <taxon>Basidiomycota</taxon>
        <taxon>Agaricomycotina</taxon>
        <taxon>Agaricomycetes</taxon>
        <taxon>Phallomycetidae</taxon>
        <taxon>Geastrales</taxon>
        <taxon>Sphaerobolaceae</taxon>
        <taxon>Sphaerobolus</taxon>
    </lineage>
</organism>
<dbReference type="PANTHER" id="PTHR47797">
    <property type="entry name" value="DEHYDROGENASE, PUTATIVE (AFU_ORTHOLOGUE AFUA_8G05805)-RELATED"/>
    <property type="match status" value="1"/>
</dbReference>
<protein>
    <recommendedName>
        <fullName evidence="10">Cytochrome b561 domain-containing protein</fullName>
    </recommendedName>
</protein>
<feature type="transmembrane region" description="Helical" evidence="8">
    <location>
        <begin position="364"/>
        <end position="382"/>
    </location>
</feature>
<feature type="transmembrane region" description="Helical" evidence="8">
    <location>
        <begin position="334"/>
        <end position="352"/>
    </location>
</feature>
<dbReference type="SUPFAM" id="SSF49344">
    <property type="entry name" value="CBD9-like"/>
    <property type="match status" value="1"/>
</dbReference>
<feature type="transmembrane region" description="Helical" evidence="8">
    <location>
        <begin position="293"/>
        <end position="314"/>
    </location>
</feature>